<accession>A0A098RZQ6</accession>
<dbReference type="InterPro" id="IPR010985">
    <property type="entry name" value="Ribbon_hlx_hlx"/>
</dbReference>
<dbReference type="NCBIfam" id="NF041551">
    <property type="entry name" value="YlcI_YnfO_N"/>
    <property type="match status" value="1"/>
</dbReference>
<evidence type="ECO:0000313" key="2">
    <source>
        <dbReference type="Proteomes" id="UP000029736"/>
    </source>
</evidence>
<dbReference type="GO" id="GO:0006355">
    <property type="term" value="P:regulation of DNA-templated transcription"/>
    <property type="evidence" value="ECO:0007669"/>
    <property type="project" value="InterPro"/>
</dbReference>
<proteinExistence type="predicted"/>
<dbReference type="STRING" id="1524460.IX84_27690"/>
<organism evidence="1 2">
    <name type="scientific">Phaeodactylibacter xiamenensis</name>
    <dbReference type="NCBI Taxonomy" id="1524460"/>
    <lineage>
        <taxon>Bacteria</taxon>
        <taxon>Pseudomonadati</taxon>
        <taxon>Bacteroidota</taxon>
        <taxon>Saprospiria</taxon>
        <taxon>Saprospirales</taxon>
        <taxon>Haliscomenobacteraceae</taxon>
        <taxon>Phaeodactylibacter</taxon>
    </lineage>
</organism>
<dbReference type="Proteomes" id="UP000029736">
    <property type="component" value="Unassembled WGS sequence"/>
</dbReference>
<reference evidence="1 2" key="1">
    <citation type="journal article" date="2014" name="Int. J. Syst. Evol. Microbiol.">
        <title>Phaeodactylibacter xiamenensis gen. nov., sp. nov., a member of the family Saprospiraceae isolated from the marine alga Phaeodactylum tricornutum.</title>
        <authorList>
            <person name="Chen Z.Jr."/>
            <person name="Lei X."/>
            <person name="Lai Q."/>
            <person name="Li Y."/>
            <person name="Zhang B."/>
            <person name="Zhang J."/>
            <person name="Zhang H."/>
            <person name="Yang L."/>
            <person name="Zheng W."/>
            <person name="Tian Y."/>
            <person name="Yu Z."/>
            <person name="Xu H.Jr."/>
            <person name="Zheng T."/>
        </authorList>
    </citation>
    <scope>NUCLEOTIDE SEQUENCE [LARGE SCALE GENOMIC DNA]</scope>
    <source>
        <strain evidence="1 2">KD52</strain>
    </source>
</reference>
<gene>
    <name evidence="1" type="ORF">IX84_27690</name>
</gene>
<protein>
    <submittedName>
        <fullName evidence="1">Uncharacterized protein</fullName>
    </submittedName>
</protein>
<evidence type="ECO:0000313" key="1">
    <source>
        <dbReference type="EMBL" id="KGE85301.1"/>
    </source>
</evidence>
<dbReference type="SUPFAM" id="SSF47598">
    <property type="entry name" value="Ribbon-helix-helix"/>
    <property type="match status" value="1"/>
</dbReference>
<dbReference type="AlphaFoldDB" id="A0A098RZQ6"/>
<dbReference type="RefSeq" id="WP_044228304.1">
    <property type="nucleotide sequence ID" value="NZ_JBKAGJ010000004.1"/>
</dbReference>
<keyword evidence="2" id="KW-1185">Reference proteome</keyword>
<name>A0A098RZQ6_9BACT</name>
<sequence length="63" mass="7212">MKKQDVKVLKDSAVCMRLNNRIKEAARELANREGITLSQFIERALRKEISEAGKQIQVVKDLT</sequence>
<comment type="caution">
    <text evidence="1">The sequence shown here is derived from an EMBL/GenBank/DDBJ whole genome shotgun (WGS) entry which is preliminary data.</text>
</comment>
<dbReference type="EMBL" id="JPOS01000090">
    <property type="protein sequence ID" value="KGE85301.1"/>
    <property type="molecule type" value="Genomic_DNA"/>
</dbReference>